<feature type="region of interest" description="Disordered" evidence="1">
    <location>
        <begin position="13"/>
        <end position="33"/>
    </location>
</feature>
<keyword evidence="3" id="KW-1185">Reference proteome</keyword>
<dbReference type="AlphaFoldDB" id="A0A1H3FTQ0"/>
<evidence type="ECO:0000256" key="1">
    <source>
        <dbReference type="SAM" id="MobiDB-lite"/>
    </source>
</evidence>
<feature type="region of interest" description="Disordered" evidence="1">
    <location>
        <begin position="135"/>
        <end position="189"/>
    </location>
</feature>
<dbReference type="RefSeq" id="WP_091550131.1">
    <property type="nucleotide sequence ID" value="NZ_FNPH01000001.1"/>
</dbReference>
<name>A0A1H3FTQ0_9ACTN</name>
<proteinExistence type="predicted"/>
<evidence type="ECO:0000313" key="2">
    <source>
        <dbReference type="EMBL" id="SDX94442.1"/>
    </source>
</evidence>
<accession>A0A1H3FTQ0</accession>
<organism evidence="2 3">
    <name type="scientific">Micromonospora pattaloongensis</name>
    <dbReference type="NCBI Taxonomy" id="405436"/>
    <lineage>
        <taxon>Bacteria</taxon>
        <taxon>Bacillati</taxon>
        <taxon>Actinomycetota</taxon>
        <taxon>Actinomycetes</taxon>
        <taxon>Micromonosporales</taxon>
        <taxon>Micromonosporaceae</taxon>
        <taxon>Micromonospora</taxon>
    </lineage>
</organism>
<evidence type="ECO:0000313" key="3">
    <source>
        <dbReference type="Proteomes" id="UP000242415"/>
    </source>
</evidence>
<sequence length="189" mass="20368">MRDLDEALARLARRDQLQKRHGSGAQDPPRTAADEVAEALRPIVERHPGLTAVVRLDEGDVGTELRIASEAGSVRVMITEISEGSEPFEAAFESPSFETTAFETTAFEATAFENVPLESAPLDSAAPPAPRVLVGEFSITEDRTPTDAPVPAGPPEWPPRAQAAPGSPEARLAELIRRDPSLLETPRDR</sequence>
<dbReference type="EMBL" id="FNPH01000001">
    <property type="protein sequence ID" value="SDX94442.1"/>
    <property type="molecule type" value="Genomic_DNA"/>
</dbReference>
<feature type="compositionally biased region" description="Basic and acidic residues" evidence="1">
    <location>
        <begin position="171"/>
        <end position="189"/>
    </location>
</feature>
<gene>
    <name evidence="2" type="ORF">SAMN05444365_101160</name>
</gene>
<dbReference type="OrthoDB" id="3388115at2"/>
<protein>
    <submittedName>
        <fullName evidence="2">Uncharacterized protein</fullName>
    </submittedName>
</protein>
<dbReference type="Proteomes" id="UP000242415">
    <property type="component" value="Unassembled WGS sequence"/>
</dbReference>
<reference evidence="3" key="1">
    <citation type="submission" date="2016-10" db="EMBL/GenBank/DDBJ databases">
        <authorList>
            <person name="Varghese N."/>
            <person name="Submissions S."/>
        </authorList>
    </citation>
    <scope>NUCLEOTIDE SEQUENCE [LARGE SCALE GENOMIC DNA]</scope>
    <source>
        <strain evidence="3">DSM 45245</strain>
    </source>
</reference>